<evidence type="ECO:0000256" key="10">
    <source>
        <dbReference type="ARBA" id="ARBA00022692"/>
    </source>
</evidence>
<dbReference type="EMBL" id="VYZF01003479">
    <property type="protein sequence ID" value="NWT47993.1"/>
    <property type="molecule type" value="Genomic_DNA"/>
</dbReference>
<feature type="active site" description="Acyl-thioester intermediate" evidence="28">
    <location>
        <position position="164"/>
    </location>
</feature>
<evidence type="ECO:0000256" key="8">
    <source>
        <dbReference type="ARBA" id="ARBA00022606"/>
    </source>
</evidence>
<evidence type="ECO:0000256" key="17">
    <source>
        <dbReference type="ARBA" id="ARBA00023315"/>
    </source>
</evidence>
<feature type="non-terminal residue" evidence="32">
    <location>
        <position position="1"/>
    </location>
</feature>
<keyword evidence="14" id="KW-0443">Lipid metabolism</keyword>
<evidence type="ECO:0000256" key="4">
    <source>
        <dbReference type="ARBA" id="ARBA00004603"/>
    </source>
</evidence>
<comment type="catalytic activity">
    <reaction evidence="20">
        <text>1,2-diheptanoyl-sn-glycero-3-phosphocholine + all-trans-retinol--[retinol-binding protein] = all-trans-retinyl heptanoate + 2-heptanoyl-sn-glycero-3-phosphocholine + apo--[retinol-binding protein]</text>
        <dbReference type="Rhea" id="RHEA:55320"/>
        <dbReference type="Rhea" id="RHEA-COMP:14426"/>
        <dbReference type="Rhea" id="RHEA-COMP:14428"/>
        <dbReference type="ChEBI" id="CHEBI:17336"/>
        <dbReference type="ChEBI" id="CHEBI:83228"/>
        <dbReference type="ChEBI" id="CHEBI:138195"/>
        <dbReference type="ChEBI" id="CHEBI:138266"/>
        <dbReference type="ChEBI" id="CHEBI:138724"/>
    </reaction>
    <physiologicalReaction direction="left-to-right" evidence="20">
        <dbReference type="Rhea" id="RHEA:55321"/>
    </physiologicalReaction>
</comment>
<evidence type="ECO:0000256" key="7">
    <source>
        <dbReference type="ARBA" id="ARBA00022490"/>
    </source>
</evidence>
<feature type="transmembrane region" description="Helical" evidence="29">
    <location>
        <begin position="198"/>
        <end position="231"/>
    </location>
</feature>
<evidence type="ECO:0000256" key="28">
    <source>
        <dbReference type="PIRSR" id="PIRSR642288-1"/>
    </source>
</evidence>
<dbReference type="Proteomes" id="UP000524558">
    <property type="component" value="Unassembled WGS sequence"/>
</dbReference>
<evidence type="ECO:0000256" key="29">
    <source>
        <dbReference type="SAM" id="Phobius"/>
    </source>
</evidence>
<evidence type="ECO:0000256" key="23">
    <source>
        <dbReference type="ARBA" id="ARBA00051862"/>
    </source>
</evidence>
<feature type="signal peptide" evidence="30">
    <location>
        <begin position="1"/>
        <end position="28"/>
    </location>
</feature>
<keyword evidence="8" id="KW-0716">Sensory transduction</keyword>
<comment type="catalytic activity">
    <reaction evidence="22">
        <text>all-trans-retinol--[retinol-binding protein] + a 1,2-diacyl-sn-glycero-3-phosphocholine = apo--[retinol-binding protein] + an all-trans-retinyl ester + a 2-acyl-sn-glycero-3-phosphocholine</text>
        <dbReference type="Rhea" id="RHEA:17469"/>
        <dbReference type="Rhea" id="RHEA-COMP:14426"/>
        <dbReference type="Rhea" id="RHEA-COMP:14428"/>
        <dbReference type="ChEBI" id="CHEBI:17336"/>
        <dbReference type="ChEBI" id="CHEBI:57643"/>
        <dbReference type="ChEBI" id="CHEBI:57875"/>
        <dbReference type="ChEBI" id="CHEBI:63410"/>
        <dbReference type="ChEBI" id="CHEBI:83228"/>
        <dbReference type="EC" id="2.3.1.135"/>
    </reaction>
    <physiologicalReaction direction="left-to-right" evidence="22">
        <dbReference type="Rhea" id="RHEA:17470"/>
    </physiologicalReaction>
</comment>
<evidence type="ECO:0000256" key="14">
    <source>
        <dbReference type="ARBA" id="ARBA00023098"/>
    </source>
</evidence>
<keyword evidence="11" id="KW-0967">Endosome</keyword>
<evidence type="ECO:0000256" key="2">
    <source>
        <dbReference type="ARBA" id="ARBA00004427"/>
    </source>
</evidence>
<feature type="chain" id="PRO_5029637123" description="Lecithin retinol acyltransferase" evidence="30">
    <location>
        <begin position="29"/>
        <end position="233"/>
    </location>
</feature>
<dbReference type="Gene3D" id="3.90.1720.10">
    <property type="entry name" value="endopeptidase domain like (from Nostoc punctiforme)"/>
    <property type="match status" value="1"/>
</dbReference>
<comment type="catalytic activity">
    <reaction evidence="21">
        <text>1,2-dihexadecanoyl-sn-glycero-3-phosphocholine + all-trans-retinol = all-trans-retinyl hexadecanoate + 2-hexadecanoyl-sn-glycero-3-phosphocholine</text>
        <dbReference type="Rhea" id="RHEA:43904"/>
        <dbReference type="ChEBI" id="CHEBI:17336"/>
        <dbReference type="ChEBI" id="CHEBI:17616"/>
        <dbReference type="ChEBI" id="CHEBI:72999"/>
        <dbReference type="ChEBI" id="CHEBI:76078"/>
    </reaction>
    <physiologicalReaction direction="left-to-right" evidence="21">
        <dbReference type="Rhea" id="RHEA:43905"/>
    </physiologicalReaction>
</comment>
<evidence type="ECO:0000256" key="20">
    <source>
        <dbReference type="ARBA" id="ARBA00050726"/>
    </source>
</evidence>
<keyword evidence="7" id="KW-0963">Cytoplasm</keyword>
<dbReference type="PANTHER" id="PTHR46678">
    <property type="entry name" value="LECITHIN RETINOL ACYLTRANSFERASE"/>
    <property type="match status" value="1"/>
</dbReference>
<evidence type="ECO:0000256" key="27">
    <source>
        <dbReference type="ARBA" id="ARBA00082402"/>
    </source>
</evidence>
<comment type="caution">
    <text evidence="32">The sequence shown here is derived from an EMBL/GenBank/DDBJ whole genome shotgun (WGS) entry which is preliminary data.</text>
</comment>
<evidence type="ECO:0000256" key="24">
    <source>
        <dbReference type="ARBA" id="ARBA00058039"/>
    </source>
</evidence>
<comment type="pathway">
    <text evidence="5">Cofactor metabolism; retinol metabolism.</text>
</comment>
<dbReference type="GO" id="GO:0005791">
    <property type="term" value="C:rough endoplasmic reticulum"/>
    <property type="evidence" value="ECO:0007669"/>
    <property type="project" value="UniProtKB-SubCell"/>
</dbReference>
<evidence type="ECO:0000313" key="33">
    <source>
        <dbReference type="Proteomes" id="UP000524558"/>
    </source>
</evidence>
<keyword evidence="12" id="KW-0256">Endoplasmic reticulum</keyword>
<dbReference type="AlphaFoldDB" id="A0A7K5P0W3"/>
<organism evidence="32 33">
    <name type="scientific">Chroicocephalus maculipennis</name>
    <name type="common">Brown-hooded gull</name>
    <name type="synonym">Larus maculipennis</name>
    <dbReference type="NCBI Taxonomy" id="287016"/>
    <lineage>
        <taxon>Eukaryota</taxon>
        <taxon>Metazoa</taxon>
        <taxon>Chordata</taxon>
        <taxon>Craniata</taxon>
        <taxon>Vertebrata</taxon>
        <taxon>Euteleostomi</taxon>
        <taxon>Archelosauria</taxon>
        <taxon>Archosauria</taxon>
        <taxon>Dinosauria</taxon>
        <taxon>Saurischia</taxon>
        <taxon>Theropoda</taxon>
        <taxon>Coelurosauria</taxon>
        <taxon>Aves</taxon>
        <taxon>Neognathae</taxon>
        <taxon>Neoaves</taxon>
        <taxon>Charadriiformes</taxon>
        <taxon>Laridae</taxon>
        <taxon>Chroicocephalus</taxon>
    </lineage>
</organism>
<keyword evidence="15 29" id="KW-0472">Membrane</keyword>
<keyword evidence="17 32" id="KW-0012">Acyltransferase</keyword>
<evidence type="ECO:0000259" key="31">
    <source>
        <dbReference type="PROSITE" id="PS51934"/>
    </source>
</evidence>
<dbReference type="InterPro" id="IPR007053">
    <property type="entry name" value="LRAT_dom"/>
</dbReference>
<evidence type="ECO:0000256" key="15">
    <source>
        <dbReference type="ARBA" id="ARBA00023136"/>
    </source>
</evidence>
<dbReference type="InterPro" id="IPR042288">
    <property type="entry name" value="LRAT"/>
</dbReference>
<protein>
    <recommendedName>
        <fullName evidence="26">Lecithin retinol acyltransferase</fullName>
        <ecNumber evidence="25">2.3.1.135</ecNumber>
    </recommendedName>
    <alternativeName>
        <fullName evidence="27">Phosphatidylcholine--retinol O-acyltransferase</fullName>
    </alternativeName>
</protein>
<keyword evidence="10 29" id="KW-0812">Transmembrane</keyword>
<name>A0A7K5P0W3_CHRMC</name>
<evidence type="ECO:0000256" key="1">
    <source>
        <dbReference type="ARBA" id="ARBA00004389"/>
    </source>
</evidence>
<evidence type="ECO:0000256" key="13">
    <source>
        <dbReference type="ARBA" id="ARBA00022989"/>
    </source>
</evidence>
<dbReference type="PANTHER" id="PTHR46678:SF1">
    <property type="entry name" value="LECITHIN RETINOL ACYLTRANSFERASE"/>
    <property type="match status" value="1"/>
</dbReference>
<dbReference type="GO" id="GO:0005770">
    <property type="term" value="C:late endosome"/>
    <property type="evidence" value="ECO:0007669"/>
    <property type="project" value="UniProtKB-SubCell"/>
</dbReference>
<keyword evidence="33" id="KW-1185">Reference proteome</keyword>
<feature type="non-terminal residue" evidence="32">
    <location>
        <position position="233"/>
    </location>
</feature>
<evidence type="ECO:0000256" key="12">
    <source>
        <dbReference type="ARBA" id="ARBA00022824"/>
    </source>
</evidence>
<evidence type="ECO:0000256" key="26">
    <source>
        <dbReference type="ARBA" id="ARBA00072314"/>
    </source>
</evidence>
<accession>A0A7K5P0W3</accession>
<keyword evidence="13 29" id="KW-1133">Transmembrane helix</keyword>
<dbReference type="GO" id="GO:0007601">
    <property type="term" value="P:visual perception"/>
    <property type="evidence" value="ECO:0007669"/>
    <property type="project" value="UniProtKB-KW"/>
</dbReference>
<dbReference type="GO" id="GO:0042572">
    <property type="term" value="P:retinol metabolic process"/>
    <property type="evidence" value="ECO:0007669"/>
    <property type="project" value="InterPro"/>
</dbReference>
<keyword evidence="16" id="KW-0844">Vision</keyword>
<comment type="catalytic activity">
    <reaction evidence="19">
        <text>1,2-didodecanoyl-sn-glycero-3-phosphocholine + all-trans-retinol--[retinol-binding protein] = 2-dodecanoyl-sn-glycero-3-phosphocholine + all-trans-retinyl dodecanoate + apo--[retinol-binding protein]</text>
        <dbReference type="Rhea" id="RHEA:56248"/>
        <dbReference type="Rhea" id="RHEA-COMP:14426"/>
        <dbReference type="Rhea" id="RHEA-COMP:14428"/>
        <dbReference type="ChEBI" id="CHEBI:17336"/>
        <dbReference type="ChEBI" id="CHEBI:65211"/>
        <dbReference type="ChEBI" id="CHEBI:83228"/>
        <dbReference type="ChEBI" id="CHEBI:140088"/>
        <dbReference type="ChEBI" id="CHEBI:140089"/>
    </reaction>
    <physiologicalReaction direction="left-to-right" evidence="19">
        <dbReference type="Rhea" id="RHEA:56249"/>
    </physiologicalReaction>
</comment>
<dbReference type="FunFam" id="3.90.1720.10:FF:000006">
    <property type="entry name" value="Lecithin retinol acyltransferase"/>
    <property type="match status" value="1"/>
</dbReference>
<evidence type="ECO:0000256" key="22">
    <source>
        <dbReference type="ARBA" id="ARBA00051581"/>
    </source>
</evidence>
<feature type="domain" description="LRAT" evidence="31">
    <location>
        <begin position="53"/>
        <end position="180"/>
    </location>
</feature>
<dbReference type="GO" id="GO:0048471">
    <property type="term" value="C:perinuclear region of cytoplasm"/>
    <property type="evidence" value="ECO:0007669"/>
    <property type="project" value="UniProtKB-SubCell"/>
</dbReference>
<evidence type="ECO:0000313" key="32">
    <source>
        <dbReference type="EMBL" id="NWT47993.1"/>
    </source>
</evidence>
<keyword evidence="9 32" id="KW-0808">Transferase</keyword>
<evidence type="ECO:0000256" key="3">
    <source>
        <dbReference type="ARBA" id="ARBA00004556"/>
    </source>
</evidence>
<evidence type="ECO:0000256" key="16">
    <source>
        <dbReference type="ARBA" id="ARBA00023305"/>
    </source>
</evidence>
<proteinExistence type="inferred from homology"/>
<dbReference type="PROSITE" id="PS51934">
    <property type="entry name" value="LRAT"/>
    <property type="match status" value="1"/>
</dbReference>
<evidence type="ECO:0000256" key="30">
    <source>
        <dbReference type="SAM" id="SignalP"/>
    </source>
</evidence>
<evidence type="ECO:0000256" key="6">
    <source>
        <dbReference type="ARBA" id="ARBA00007824"/>
    </source>
</evidence>
<evidence type="ECO:0000256" key="11">
    <source>
        <dbReference type="ARBA" id="ARBA00022753"/>
    </source>
</evidence>
<comment type="similarity">
    <text evidence="6">Belongs to the H-rev107 family.</text>
</comment>
<dbReference type="GO" id="GO:0005789">
    <property type="term" value="C:endoplasmic reticulum membrane"/>
    <property type="evidence" value="ECO:0007669"/>
    <property type="project" value="UniProtKB-SubCell"/>
</dbReference>
<comment type="catalytic activity">
    <reaction evidence="23">
        <text>all-trans-retinol--[retinol-binding protein] + 1,2-dihexadecanoyl-sn-glycero-3-phosphocholine = apo--[retinol-binding protein] + all-trans-retinyl hexadecanoate + 2-hexadecanoyl-sn-glycero-3-phosphocholine</text>
        <dbReference type="Rhea" id="RHEA:56244"/>
        <dbReference type="Rhea" id="RHEA-COMP:14426"/>
        <dbReference type="Rhea" id="RHEA-COMP:14428"/>
        <dbReference type="ChEBI" id="CHEBI:17336"/>
        <dbReference type="ChEBI" id="CHEBI:17616"/>
        <dbReference type="ChEBI" id="CHEBI:72999"/>
        <dbReference type="ChEBI" id="CHEBI:76078"/>
        <dbReference type="ChEBI" id="CHEBI:83228"/>
    </reaction>
    <physiologicalReaction direction="left-to-right" evidence="23">
        <dbReference type="Rhea" id="RHEA:56245"/>
    </physiologicalReaction>
</comment>
<evidence type="ECO:0000256" key="18">
    <source>
        <dbReference type="ARBA" id="ARBA00050634"/>
    </source>
</evidence>
<reference evidence="32 33" key="1">
    <citation type="submission" date="2019-09" db="EMBL/GenBank/DDBJ databases">
        <title>Bird 10,000 Genomes (B10K) Project - Family phase.</title>
        <authorList>
            <person name="Zhang G."/>
        </authorList>
    </citation>
    <scope>NUCLEOTIDE SEQUENCE [LARGE SCALE GENOMIC DNA]</scope>
    <source>
        <strain evidence="32">B10K-DU-021-33</strain>
        <tissue evidence="32">Mixed tissue sample</tissue>
    </source>
</reference>
<evidence type="ECO:0000256" key="25">
    <source>
        <dbReference type="ARBA" id="ARBA00066417"/>
    </source>
</evidence>
<evidence type="ECO:0000256" key="21">
    <source>
        <dbReference type="ARBA" id="ARBA00051011"/>
    </source>
</evidence>
<keyword evidence="30" id="KW-0732">Signal</keyword>
<evidence type="ECO:0000256" key="5">
    <source>
        <dbReference type="ARBA" id="ARBA00004891"/>
    </source>
</evidence>
<comment type="subcellular location">
    <subcellularLocation>
        <location evidence="3">Cytoplasm</location>
        <location evidence="3">Perinuclear region</location>
    </subcellularLocation>
    <subcellularLocation>
        <location evidence="1">Endoplasmic reticulum membrane</location>
        <topology evidence="1">Single-pass membrane protein</topology>
    </subcellularLocation>
    <subcellularLocation>
        <location evidence="4">Late endosome</location>
    </subcellularLocation>
    <subcellularLocation>
        <location evidence="2">Rough endoplasmic reticulum</location>
    </subcellularLocation>
</comment>
<dbReference type="GO" id="GO:0047173">
    <property type="term" value="F:phosphatidylcholine-retinol O-acyltransferase activity"/>
    <property type="evidence" value="ECO:0007669"/>
    <property type="project" value="UniProtKB-EC"/>
</dbReference>
<sequence length="233" mass="25686">TMKNSVPQAASLLLEKLLLLVHVRPLPAGSGGETPPPAAPGYYDTSCFKRGDLLEVPRTLFIHFGIYLGENRVAHLMPDILPAFTGDRRQIQQVVTNKRLILGVITKTASIRVDTVEDFAYGGSILVNHMDRLFEDQVLGSEEAARRAEKLVGATAYSLLWNNCEHFVTYCRYGAPVSFQTDKFCETVKMIIRDQRSVLASVLVGLASIVCLGLAPSTTLPTIFIPFFLWMAG</sequence>
<evidence type="ECO:0000256" key="19">
    <source>
        <dbReference type="ARBA" id="ARBA00050651"/>
    </source>
</evidence>
<comment type="catalytic activity">
    <reaction evidence="18">
        <text>1,2-dioctanoyl-sn-glycero-3-phosphocholine + all-trans-retinol--[retinol-binding protein] = 2-octanoyl-sn-glycero-3-phosphocholine + all-trans-retinyl octanoate + apo--[retinol-binding protein]</text>
        <dbReference type="Rhea" id="RHEA:56240"/>
        <dbReference type="Rhea" id="RHEA-COMP:14426"/>
        <dbReference type="Rhea" id="RHEA-COMP:14428"/>
        <dbReference type="ChEBI" id="CHEBI:17336"/>
        <dbReference type="ChEBI" id="CHEBI:78228"/>
        <dbReference type="ChEBI" id="CHEBI:83228"/>
        <dbReference type="ChEBI" id="CHEBI:140082"/>
        <dbReference type="ChEBI" id="CHEBI:140084"/>
    </reaction>
    <physiologicalReaction direction="left-to-right" evidence="18">
        <dbReference type="Rhea" id="RHEA:56241"/>
    </physiologicalReaction>
</comment>
<gene>
    <name evidence="32" type="primary">Lrat</name>
    <name evidence="32" type="ORF">CHRMAC_R05706</name>
</gene>
<dbReference type="EC" id="2.3.1.135" evidence="25"/>
<dbReference type="Pfam" id="PF04970">
    <property type="entry name" value="LRAT"/>
    <property type="match status" value="1"/>
</dbReference>
<dbReference type="GO" id="GO:0006776">
    <property type="term" value="P:vitamin A metabolic process"/>
    <property type="evidence" value="ECO:0007669"/>
    <property type="project" value="TreeGrafter"/>
</dbReference>
<evidence type="ECO:0000256" key="9">
    <source>
        <dbReference type="ARBA" id="ARBA00022679"/>
    </source>
</evidence>
<comment type="function">
    <text evidence="24">Transfers the acyl group from the sn-1 position of phosphatidylcholine to all-trans retinol, producing all-trans retinyl esters. Retinyl esters are storage forms of vitamin A. LRAT plays a critical role in vision. It provides the all-trans retinyl ester substrates for the isomerohydrolase which processes the esters into 11-cis-retinol in the retinal pigment epithelium; due to a membrane-associated alcohol dehydrogenase, 11 cis-retinol is oxidized and converted into 11-cis-retinaldehyde which is the chromophore for rhodopsin and the cone photopigments. Required for the survival of cone photoreceptors and correct rod photoreceptor cell morphology.</text>
</comment>